<keyword evidence="3" id="KW-1185">Reference proteome</keyword>
<protein>
    <submittedName>
        <fullName evidence="2">Uncharacterized protein</fullName>
    </submittedName>
</protein>
<dbReference type="AlphaFoldDB" id="A0A101PR12"/>
<evidence type="ECO:0000313" key="2">
    <source>
        <dbReference type="EMBL" id="KUN15858.1"/>
    </source>
</evidence>
<organism evidence="2 3">
    <name type="scientific">Streptomyces corchorusii</name>
    <name type="common">Streptomyces chibaensis</name>
    <dbReference type="NCBI Taxonomy" id="1903"/>
    <lineage>
        <taxon>Bacteria</taxon>
        <taxon>Bacillati</taxon>
        <taxon>Actinomycetota</taxon>
        <taxon>Actinomycetes</taxon>
        <taxon>Kitasatosporales</taxon>
        <taxon>Streptomycetaceae</taxon>
        <taxon>Streptomyces</taxon>
    </lineage>
</organism>
<sequence length="82" mass="8484">MSANTARNRSGDRDTSRSPGSAWSGVHGRAGQWGSGTSLIGAGAIDTAARPHPTARRCWAMRPPTECPTITGGVSKARTIPP</sequence>
<dbReference type="EMBL" id="LMWP01000069">
    <property type="protein sequence ID" value="KUN15858.1"/>
    <property type="molecule type" value="Genomic_DNA"/>
</dbReference>
<comment type="caution">
    <text evidence="2">The sequence shown here is derived from an EMBL/GenBank/DDBJ whole genome shotgun (WGS) entry which is preliminary data.</text>
</comment>
<accession>A0A101PR12</accession>
<name>A0A101PR12_STRCK</name>
<proteinExistence type="predicted"/>
<evidence type="ECO:0000313" key="3">
    <source>
        <dbReference type="Proteomes" id="UP000053398"/>
    </source>
</evidence>
<gene>
    <name evidence="2" type="ORF">AQJ11_42430</name>
</gene>
<feature type="region of interest" description="Disordered" evidence="1">
    <location>
        <begin position="1"/>
        <end position="82"/>
    </location>
</feature>
<reference evidence="2 3" key="1">
    <citation type="submission" date="2015-10" db="EMBL/GenBank/DDBJ databases">
        <title>Draft genome sequence of Streptomyces corchorusii DSM 40340, type strain for the species Streptomyces corchorusii.</title>
        <authorList>
            <person name="Ruckert C."/>
            <person name="Winkler A."/>
            <person name="Kalinowski J."/>
            <person name="Kampfer P."/>
            <person name="Glaeser S."/>
        </authorList>
    </citation>
    <scope>NUCLEOTIDE SEQUENCE [LARGE SCALE GENOMIC DNA]</scope>
    <source>
        <strain evidence="2 3">DSM 40340</strain>
    </source>
</reference>
<dbReference type="Proteomes" id="UP000053398">
    <property type="component" value="Unassembled WGS sequence"/>
</dbReference>
<evidence type="ECO:0000256" key="1">
    <source>
        <dbReference type="SAM" id="MobiDB-lite"/>
    </source>
</evidence>